<dbReference type="Gene3D" id="2.30.30.40">
    <property type="entry name" value="SH3 Domains"/>
    <property type="match status" value="1"/>
</dbReference>
<feature type="region of interest" description="Disordered" evidence="1">
    <location>
        <begin position="845"/>
        <end position="896"/>
    </location>
</feature>
<dbReference type="InterPro" id="IPR036465">
    <property type="entry name" value="vWFA_dom_sf"/>
</dbReference>
<dbReference type="SUPFAM" id="SSF53300">
    <property type="entry name" value="vWA-like"/>
    <property type="match status" value="1"/>
</dbReference>
<feature type="region of interest" description="Disordered" evidence="1">
    <location>
        <begin position="755"/>
        <end position="812"/>
    </location>
</feature>
<dbReference type="InterPro" id="IPR037252">
    <property type="entry name" value="Mib_Herc2_sf"/>
</dbReference>
<keyword evidence="4" id="KW-1185">Reference proteome</keyword>
<feature type="compositionally biased region" description="Polar residues" evidence="1">
    <location>
        <begin position="846"/>
        <end position="865"/>
    </location>
</feature>
<organism evidence="3 4">
    <name type="scientific">Sinanodonta woodiana</name>
    <name type="common">Chinese pond mussel</name>
    <name type="synonym">Anodonta woodiana</name>
    <dbReference type="NCBI Taxonomy" id="1069815"/>
    <lineage>
        <taxon>Eukaryota</taxon>
        <taxon>Metazoa</taxon>
        <taxon>Spiralia</taxon>
        <taxon>Lophotrochozoa</taxon>
        <taxon>Mollusca</taxon>
        <taxon>Bivalvia</taxon>
        <taxon>Autobranchia</taxon>
        <taxon>Heteroconchia</taxon>
        <taxon>Palaeoheterodonta</taxon>
        <taxon>Unionida</taxon>
        <taxon>Unionoidea</taxon>
        <taxon>Unionidae</taxon>
        <taxon>Unioninae</taxon>
        <taxon>Sinanodonta</taxon>
    </lineage>
</organism>
<reference evidence="3 4" key="1">
    <citation type="submission" date="2024-11" db="EMBL/GenBank/DDBJ databases">
        <title>Chromosome-level genome assembly of the freshwater bivalve Anodonta woodiana.</title>
        <authorList>
            <person name="Chen X."/>
        </authorList>
    </citation>
    <scope>NUCLEOTIDE SEQUENCE [LARGE SCALE GENOMIC DNA]</scope>
    <source>
        <strain evidence="3">MN2024</strain>
        <tissue evidence="3">Gills</tissue>
    </source>
</reference>
<dbReference type="CDD" id="cd00198">
    <property type="entry name" value="vWFA"/>
    <property type="match status" value="1"/>
</dbReference>
<dbReference type="Gene3D" id="3.40.50.410">
    <property type="entry name" value="von Willebrand factor, type A domain"/>
    <property type="match status" value="1"/>
</dbReference>
<evidence type="ECO:0000313" key="4">
    <source>
        <dbReference type="Proteomes" id="UP001634394"/>
    </source>
</evidence>
<evidence type="ECO:0000313" key="3">
    <source>
        <dbReference type="EMBL" id="KAL3867360.1"/>
    </source>
</evidence>
<comment type="caution">
    <text evidence="3">The sequence shown here is derived from an EMBL/GenBank/DDBJ whole genome shotgun (WGS) entry which is preliminary data.</text>
</comment>
<dbReference type="InterPro" id="IPR002035">
    <property type="entry name" value="VWF_A"/>
</dbReference>
<gene>
    <name evidence="3" type="ORF">ACJMK2_044569</name>
</gene>
<evidence type="ECO:0000259" key="2">
    <source>
        <dbReference type="PROSITE" id="PS50234"/>
    </source>
</evidence>
<protein>
    <recommendedName>
        <fullName evidence="2">VWFA domain-containing protein</fullName>
    </recommendedName>
</protein>
<dbReference type="AlphaFoldDB" id="A0ABD3W1C7"/>
<dbReference type="Pfam" id="PF13519">
    <property type="entry name" value="VWA_2"/>
    <property type="match status" value="1"/>
</dbReference>
<feature type="compositionally biased region" description="Low complexity" evidence="1">
    <location>
        <begin position="757"/>
        <end position="773"/>
    </location>
</feature>
<sequence length="896" mass="102770">MFVSDNDSDNYQDNIPALVDTINKLTNRLDSLNHRLEKGQSFGHSHACCHEHCKYEADSARCSNTREFPDDNQYRTMESAKYETQGTIERALNINIMDTKGLDPLQEIKHERKTSEPYVLPHSQTNPENSLKQKTQTGDTGQLSSDPLSNGTNQTVLNDRKNGQVTEVQNKVDHGASLKIYHVDSSGLKRWQTDPRDDNRKKDIKAESAFGINKDAKLKRETLNNMNFSHYYKSKLKKTDDLRLKRKTKYLDAQKKETKSSMTSLEMLDHKNAEDNGVKIERTDDQERHTESTDATSVPQTPRTVRRHDEPIMMLNEVPQEYWESVLQEAYVEAQTLKTPISEGHHTIICLDTSMSMAEYWGDILEFLRNLIDEICKVQATEAKLVEHIAVVTFGLQTCVLQHFTSNYQEMLTKLHLVNPEGSTPLYWGLNLCEAILYGSARRIRLHPRYLLITDGRPTYRYLTSGSDVSVKDWEEQEKEDAARELIRIKIKSPTFKVYPVAVGNNCDMEFLSAIADSCRGNVMNLSDWRELAHYGKKVEFASQYFHLAFVSEQFLAHWIKERSGLPQEDIEFISKVVKDEVEHRKNEGTTSDEKKVVGSYQFPPVGSRVRRGPDWNRNDEDNDGPGTLVTYCKGEAYSGWVIVEWDKPKKYGRWRFRYRYGAESAYDITVQENEEPRVMKSRFNIIIGCEVVKGRYHESSEYEAVDVEEGTVGIVYNIKHRANGKGIAKVRWQNGKRLKYGERSLIIGEIQISPRSRPNPLQSLPNPNSGSNHPSMDNYRQEITRPRPMLPSQDRSSRSKHQSSEASSDDAAAWDRNALTIENVERYGMPIIDDKNRRNQILFRKQSSNSTQSTDINRTSSDSVNADRHKAIEDAGSDGNSIKHRPKRSNKNDHA</sequence>
<feature type="compositionally biased region" description="Polar residues" evidence="1">
    <location>
        <begin position="122"/>
        <end position="163"/>
    </location>
</feature>
<dbReference type="SMART" id="SM00327">
    <property type="entry name" value="VWA"/>
    <property type="match status" value="1"/>
</dbReference>
<name>A0ABD3W1C7_SINWO</name>
<dbReference type="Proteomes" id="UP001634394">
    <property type="component" value="Unassembled WGS sequence"/>
</dbReference>
<feature type="region of interest" description="Disordered" evidence="1">
    <location>
        <begin position="270"/>
        <end position="307"/>
    </location>
</feature>
<proteinExistence type="predicted"/>
<feature type="domain" description="VWFA" evidence="2">
    <location>
        <begin position="346"/>
        <end position="539"/>
    </location>
</feature>
<dbReference type="PROSITE" id="PS50234">
    <property type="entry name" value="VWFA"/>
    <property type="match status" value="1"/>
</dbReference>
<accession>A0ABD3W1C7</accession>
<feature type="compositionally biased region" description="Polar residues" evidence="1">
    <location>
        <begin position="293"/>
        <end position="303"/>
    </location>
</feature>
<evidence type="ECO:0000256" key="1">
    <source>
        <dbReference type="SAM" id="MobiDB-lite"/>
    </source>
</evidence>
<dbReference type="SUPFAM" id="SSF159034">
    <property type="entry name" value="Mib/herc2 domain-like"/>
    <property type="match status" value="1"/>
</dbReference>
<feature type="compositionally biased region" description="Basic and acidic residues" evidence="1">
    <location>
        <begin position="270"/>
        <end position="292"/>
    </location>
</feature>
<dbReference type="EMBL" id="JBJQND010000009">
    <property type="protein sequence ID" value="KAL3867360.1"/>
    <property type="molecule type" value="Genomic_DNA"/>
</dbReference>
<feature type="region of interest" description="Disordered" evidence="1">
    <location>
        <begin position="113"/>
        <end position="163"/>
    </location>
</feature>